<name>A0A5N6RRH9_9ROSI</name>
<keyword evidence="2" id="KW-1185">Reference proteome</keyword>
<dbReference type="AlphaFoldDB" id="A0A5N6RRH9"/>
<evidence type="ECO:0000313" key="1">
    <source>
        <dbReference type="EMBL" id="KAE8124852.1"/>
    </source>
</evidence>
<accession>A0A5N6RRH9</accession>
<dbReference type="EMBL" id="CM017328">
    <property type="protein sequence ID" value="KAE8124852.1"/>
    <property type="molecule type" value="Genomic_DNA"/>
</dbReference>
<gene>
    <name evidence="1" type="ORF">FH972_019699</name>
</gene>
<proteinExistence type="predicted"/>
<sequence>MKGEVDFGINKVDEALQFLEFGGSTKKGGPNMGFNKKGKEVEGGVGLDGFLKCDQEVGWTGLGPGPEVTQKGILGARSRVCLEGESSATGAMAARGMSGKEKQSILGIYEWSRKTTQVAEPPGVLGSVSPVECKVIGVLTSCGIEVSPMKVIGRSGLDSGDRGELLEADNSMYVHSPIDLAIISGSASSLKAAWFPGVFVRDSLSSSILGKHLSVPSLVMDD</sequence>
<reference evidence="1 2" key="1">
    <citation type="submission" date="2019-06" db="EMBL/GenBank/DDBJ databases">
        <title>A chromosomal-level reference genome of Carpinus fangiana (Coryloideae, Betulaceae).</title>
        <authorList>
            <person name="Yang X."/>
            <person name="Wang Z."/>
            <person name="Zhang L."/>
            <person name="Hao G."/>
            <person name="Liu J."/>
            <person name="Yang Y."/>
        </authorList>
    </citation>
    <scope>NUCLEOTIDE SEQUENCE [LARGE SCALE GENOMIC DNA]</scope>
    <source>
        <strain evidence="1">Cfa_2016G</strain>
        <tissue evidence="1">Leaf</tissue>
    </source>
</reference>
<protein>
    <submittedName>
        <fullName evidence="1">Uncharacterized protein</fullName>
    </submittedName>
</protein>
<evidence type="ECO:0000313" key="2">
    <source>
        <dbReference type="Proteomes" id="UP000327013"/>
    </source>
</evidence>
<dbReference type="Proteomes" id="UP000327013">
    <property type="component" value="Chromosome 8"/>
</dbReference>
<organism evidence="1 2">
    <name type="scientific">Carpinus fangiana</name>
    <dbReference type="NCBI Taxonomy" id="176857"/>
    <lineage>
        <taxon>Eukaryota</taxon>
        <taxon>Viridiplantae</taxon>
        <taxon>Streptophyta</taxon>
        <taxon>Embryophyta</taxon>
        <taxon>Tracheophyta</taxon>
        <taxon>Spermatophyta</taxon>
        <taxon>Magnoliopsida</taxon>
        <taxon>eudicotyledons</taxon>
        <taxon>Gunneridae</taxon>
        <taxon>Pentapetalae</taxon>
        <taxon>rosids</taxon>
        <taxon>fabids</taxon>
        <taxon>Fagales</taxon>
        <taxon>Betulaceae</taxon>
        <taxon>Carpinus</taxon>
    </lineage>
</organism>